<organism evidence="2 3">
    <name type="scientific">Fictibacillus macauensis ZFHKF-1</name>
    <dbReference type="NCBI Taxonomy" id="1196324"/>
    <lineage>
        <taxon>Bacteria</taxon>
        <taxon>Bacillati</taxon>
        <taxon>Bacillota</taxon>
        <taxon>Bacilli</taxon>
        <taxon>Bacillales</taxon>
        <taxon>Fictibacillaceae</taxon>
        <taxon>Fictibacillus</taxon>
    </lineage>
</organism>
<evidence type="ECO:0000259" key="1">
    <source>
        <dbReference type="Pfam" id="PF09951"/>
    </source>
</evidence>
<dbReference type="RefSeq" id="WP_007200134.1">
    <property type="nucleotide sequence ID" value="NZ_AKKV01000003.1"/>
</dbReference>
<feature type="domain" description="Immunity protein Imm33" evidence="1">
    <location>
        <begin position="2"/>
        <end position="58"/>
    </location>
</feature>
<name>I8AN81_9BACL</name>
<dbReference type="Pfam" id="PF09951">
    <property type="entry name" value="Imm33"/>
    <property type="match status" value="1"/>
</dbReference>
<sequence length="73" mass="8442">MDNGWRIFSDIDTENFLADASNMSIFYWGTIFELEPAIMTIFEMPIGTELTLLNENNKKYFVYTNSGEVVGFQ</sequence>
<keyword evidence="3" id="KW-1185">Reference proteome</keyword>
<evidence type="ECO:0000313" key="2">
    <source>
        <dbReference type="EMBL" id="EIT87457.1"/>
    </source>
</evidence>
<dbReference type="EMBL" id="AKKV01000003">
    <property type="protein sequence ID" value="EIT87457.1"/>
    <property type="molecule type" value="Genomic_DNA"/>
</dbReference>
<reference evidence="2 3" key="1">
    <citation type="journal article" date="2012" name="J. Bacteriol.">
        <title>Genome of Bacillus macauensis ZFHKF-1, a Long-Chain-Forming Bacterium.</title>
        <authorList>
            <person name="Cai L."/>
            <person name="Zhang T."/>
        </authorList>
    </citation>
    <scope>NUCLEOTIDE SEQUENCE [LARGE SCALE GENOMIC DNA]</scope>
    <source>
        <strain evidence="2 3">ZFHKF-1</strain>
    </source>
</reference>
<dbReference type="STRING" id="1196324.A374_00115"/>
<evidence type="ECO:0000313" key="3">
    <source>
        <dbReference type="Proteomes" id="UP000004080"/>
    </source>
</evidence>
<proteinExistence type="predicted"/>
<dbReference type="Proteomes" id="UP000004080">
    <property type="component" value="Unassembled WGS sequence"/>
</dbReference>
<accession>I8AN81</accession>
<dbReference type="InterPro" id="IPR018689">
    <property type="entry name" value="Imm33_dom"/>
</dbReference>
<dbReference type="AlphaFoldDB" id="I8AN81"/>
<dbReference type="eggNOG" id="COG4859">
    <property type="taxonomic scope" value="Bacteria"/>
</dbReference>
<comment type="caution">
    <text evidence="2">The sequence shown here is derived from an EMBL/GenBank/DDBJ whole genome shotgun (WGS) entry which is preliminary data.</text>
</comment>
<gene>
    <name evidence="2" type="ORF">A374_00115</name>
</gene>
<protein>
    <recommendedName>
        <fullName evidence="1">Immunity protein Imm33 domain-containing protein</fullName>
    </recommendedName>
</protein>